<dbReference type="EMBL" id="JACSDY010000013">
    <property type="protein sequence ID" value="KAF7410604.1"/>
    <property type="molecule type" value="Genomic_DNA"/>
</dbReference>
<protein>
    <submittedName>
        <fullName evidence="1">Uncharacterized protein</fullName>
    </submittedName>
</protein>
<dbReference type="AlphaFoldDB" id="A0A834KME3"/>
<dbReference type="Proteomes" id="UP000600918">
    <property type="component" value="Unassembled WGS sequence"/>
</dbReference>
<gene>
    <name evidence="1" type="ORF">H0235_013211</name>
</gene>
<organism evidence="1 2">
    <name type="scientific">Vespula pensylvanica</name>
    <name type="common">Western yellow jacket</name>
    <name type="synonym">Wasp</name>
    <dbReference type="NCBI Taxonomy" id="30213"/>
    <lineage>
        <taxon>Eukaryota</taxon>
        <taxon>Metazoa</taxon>
        <taxon>Ecdysozoa</taxon>
        <taxon>Arthropoda</taxon>
        <taxon>Hexapoda</taxon>
        <taxon>Insecta</taxon>
        <taxon>Pterygota</taxon>
        <taxon>Neoptera</taxon>
        <taxon>Endopterygota</taxon>
        <taxon>Hymenoptera</taxon>
        <taxon>Apocrita</taxon>
        <taxon>Aculeata</taxon>
        <taxon>Vespoidea</taxon>
        <taxon>Vespidae</taxon>
        <taxon>Vespinae</taxon>
        <taxon>Vespula</taxon>
    </lineage>
</organism>
<keyword evidence="2" id="KW-1185">Reference proteome</keyword>
<sequence>MQISWDIQFPNGYRVRGESSKLTRVECAPADGWAAASISRLLDTPCLSLETASESVRPECSMSSTWYKSVSLRTIDKGKIDSCLESSLIR</sequence>
<evidence type="ECO:0000313" key="1">
    <source>
        <dbReference type="EMBL" id="KAF7410604.1"/>
    </source>
</evidence>
<comment type="caution">
    <text evidence="1">The sequence shown here is derived from an EMBL/GenBank/DDBJ whole genome shotgun (WGS) entry which is preliminary data.</text>
</comment>
<proteinExistence type="predicted"/>
<accession>A0A834KME3</accession>
<evidence type="ECO:0000313" key="2">
    <source>
        <dbReference type="Proteomes" id="UP000600918"/>
    </source>
</evidence>
<name>A0A834KME3_VESPE</name>
<reference evidence="1" key="1">
    <citation type="journal article" date="2020" name="G3 (Bethesda)">
        <title>High-Quality Assemblies for Three Invasive Social Wasps from the &lt;i&gt;Vespula&lt;/i&gt; Genus.</title>
        <authorList>
            <person name="Harrop T.W.R."/>
            <person name="Guhlin J."/>
            <person name="McLaughlin G.M."/>
            <person name="Permina E."/>
            <person name="Stockwell P."/>
            <person name="Gilligan J."/>
            <person name="Le Lec M.F."/>
            <person name="Gruber M.A.M."/>
            <person name="Quinn O."/>
            <person name="Lovegrove M."/>
            <person name="Duncan E.J."/>
            <person name="Remnant E.J."/>
            <person name="Van Eeckhoven J."/>
            <person name="Graham B."/>
            <person name="Knapp R.A."/>
            <person name="Langford K.W."/>
            <person name="Kronenberg Z."/>
            <person name="Press M.O."/>
            <person name="Eacker S.M."/>
            <person name="Wilson-Rankin E.E."/>
            <person name="Purcell J."/>
            <person name="Lester P.J."/>
            <person name="Dearden P.K."/>
        </authorList>
    </citation>
    <scope>NUCLEOTIDE SEQUENCE</scope>
    <source>
        <strain evidence="1">Volc-1</strain>
    </source>
</reference>